<dbReference type="PIRSF" id="PIRSF033101">
    <property type="entry name" value="UCP033101"/>
    <property type="match status" value="1"/>
</dbReference>
<feature type="transmembrane region" description="Helical" evidence="1">
    <location>
        <begin position="72"/>
        <end position="93"/>
    </location>
</feature>
<keyword evidence="1" id="KW-1133">Transmembrane helix</keyword>
<reference evidence="2" key="1">
    <citation type="journal article" date="2020" name="mSystems">
        <title>Genome- and Community-Level Interaction Insights into Carbon Utilization and Element Cycling Functions of Hydrothermarchaeota in Hydrothermal Sediment.</title>
        <authorList>
            <person name="Zhou Z."/>
            <person name="Liu Y."/>
            <person name="Xu W."/>
            <person name="Pan J."/>
            <person name="Luo Z.H."/>
            <person name="Li M."/>
        </authorList>
    </citation>
    <scope>NUCLEOTIDE SEQUENCE [LARGE SCALE GENOMIC DNA]</scope>
    <source>
        <strain evidence="2">SpSt-69</strain>
    </source>
</reference>
<accession>A0A7V4E483</accession>
<evidence type="ECO:0000256" key="1">
    <source>
        <dbReference type="SAM" id="Phobius"/>
    </source>
</evidence>
<organism evidence="2">
    <name type="scientific">candidate division WOR-3 bacterium</name>
    <dbReference type="NCBI Taxonomy" id="2052148"/>
    <lineage>
        <taxon>Bacteria</taxon>
        <taxon>Bacteria division WOR-3</taxon>
    </lineage>
</organism>
<protein>
    <submittedName>
        <fullName evidence="2">YhfC family intramembrane metalloprotease</fullName>
    </submittedName>
</protein>
<comment type="caution">
    <text evidence="2">The sequence shown here is derived from an EMBL/GenBank/DDBJ whole genome shotgun (WGS) entry which is preliminary data.</text>
</comment>
<feature type="transmembrane region" description="Helical" evidence="1">
    <location>
        <begin position="223"/>
        <end position="244"/>
    </location>
</feature>
<dbReference type="Pfam" id="PF10086">
    <property type="entry name" value="YhfC"/>
    <property type="match status" value="1"/>
</dbReference>
<dbReference type="GO" id="GO:0008237">
    <property type="term" value="F:metallopeptidase activity"/>
    <property type="evidence" value="ECO:0007669"/>
    <property type="project" value="UniProtKB-KW"/>
</dbReference>
<dbReference type="AlphaFoldDB" id="A0A7V4E483"/>
<dbReference type="GO" id="GO:0006508">
    <property type="term" value="P:proteolysis"/>
    <property type="evidence" value="ECO:0007669"/>
    <property type="project" value="UniProtKB-KW"/>
</dbReference>
<feature type="transmembrane region" description="Helical" evidence="1">
    <location>
        <begin position="114"/>
        <end position="135"/>
    </location>
</feature>
<keyword evidence="2" id="KW-0378">Hydrolase</keyword>
<keyword evidence="2" id="KW-0645">Protease</keyword>
<dbReference type="EMBL" id="DTDJ01000025">
    <property type="protein sequence ID" value="HGL17350.1"/>
    <property type="molecule type" value="Genomic_DNA"/>
</dbReference>
<sequence length="262" mass="29194">MLIVAFIVEMIIMIGIPIFLWVFLTKKFNLQMSLVWAGAITFVLSQVVHIPLNHALGILKGGRGVALWPLPAMALIAGLSAGICEEVARYLVLKFWKKEARSWKEGITFGAGHGGIESLILGLLVLSTFINMLVLKSGGLERLNLPEETLLKLKQQVEAFWSIPWYIPLLGGLERIFAITMHIAWTLLVLQALVRKNILWLFYAILGHALVDGIAVFMKMKGFSITLIEGTVFIFALLALWIILKLRAEDMAEEIKEGNSIS</sequence>
<keyword evidence="2" id="KW-0482">Metalloprotease</keyword>
<feature type="transmembrane region" description="Helical" evidence="1">
    <location>
        <begin position="33"/>
        <end position="52"/>
    </location>
</feature>
<feature type="transmembrane region" description="Helical" evidence="1">
    <location>
        <begin position="165"/>
        <end position="190"/>
    </location>
</feature>
<keyword evidence="1" id="KW-0472">Membrane</keyword>
<gene>
    <name evidence="2" type="ORF">ENU66_03320</name>
</gene>
<dbReference type="InterPro" id="IPR011397">
    <property type="entry name" value="YhfC"/>
</dbReference>
<name>A0A7V4E483_UNCW3</name>
<proteinExistence type="predicted"/>
<keyword evidence="1" id="KW-0812">Transmembrane</keyword>
<feature type="transmembrane region" description="Helical" evidence="1">
    <location>
        <begin position="197"/>
        <end position="217"/>
    </location>
</feature>
<feature type="transmembrane region" description="Helical" evidence="1">
    <location>
        <begin position="6"/>
        <end position="24"/>
    </location>
</feature>
<evidence type="ECO:0000313" key="2">
    <source>
        <dbReference type="EMBL" id="HGL17350.1"/>
    </source>
</evidence>